<dbReference type="EMBL" id="RXHU01000082">
    <property type="protein sequence ID" value="RTE05480.1"/>
    <property type="molecule type" value="Genomic_DNA"/>
</dbReference>
<name>A0A430J7C4_9BACL</name>
<dbReference type="OrthoDB" id="2087365at2"/>
<evidence type="ECO:0000313" key="4">
    <source>
        <dbReference type="Proteomes" id="UP000276128"/>
    </source>
</evidence>
<organism evidence="3 4">
    <name type="scientific">Paenibacillus whitsoniae</name>
    <dbReference type="NCBI Taxonomy" id="2496558"/>
    <lineage>
        <taxon>Bacteria</taxon>
        <taxon>Bacillati</taxon>
        <taxon>Bacillota</taxon>
        <taxon>Bacilli</taxon>
        <taxon>Bacillales</taxon>
        <taxon>Paenibacillaceae</taxon>
        <taxon>Paenibacillus</taxon>
    </lineage>
</organism>
<keyword evidence="2" id="KW-0812">Transmembrane</keyword>
<accession>A0A430J7C4</accession>
<sequence length="98" mass="11035">MEISIATSIIAASAALSGIFIGWSGRTRQIRNDDKQEAQSAAVLRSDTEYIKRGVDDIRLEQRAQANRIDALSERVTRIEESAKQAHHRISRLEDKED</sequence>
<keyword evidence="2" id="KW-1133">Transmembrane helix</keyword>
<feature type="coiled-coil region" evidence="1">
    <location>
        <begin position="69"/>
        <end position="96"/>
    </location>
</feature>
<comment type="caution">
    <text evidence="3">The sequence shown here is derived from an EMBL/GenBank/DDBJ whole genome shotgun (WGS) entry which is preliminary data.</text>
</comment>
<evidence type="ECO:0000256" key="2">
    <source>
        <dbReference type="SAM" id="Phobius"/>
    </source>
</evidence>
<dbReference type="Proteomes" id="UP000276128">
    <property type="component" value="Unassembled WGS sequence"/>
</dbReference>
<keyword evidence="4" id="KW-1185">Reference proteome</keyword>
<keyword evidence="2" id="KW-0472">Membrane</keyword>
<evidence type="ECO:0000256" key="1">
    <source>
        <dbReference type="SAM" id="Coils"/>
    </source>
</evidence>
<gene>
    <name evidence="3" type="ORF">EJQ19_24970</name>
</gene>
<keyword evidence="1" id="KW-0175">Coiled coil</keyword>
<dbReference type="RefSeq" id="WP_126143952.1">
    <property type="nucleotide sequence ID" value="NZ_RXHU01000082.1"/>
</dbReference>
<protein>
    <submittedName>
        <fullName evidence="3">Uncharacterized protein</fullName>
    </submittedName>
</protein>
<reference evidence="3 4" key="1">
    <citation type="submission" date="2018-12" db="EMBL/GenBank/DDBJ databases">
        <title>Bacillus ochoae sp. nov., Paenibacillus whitsoniae sp. nov., Paenibacillus spiritus sp. nov. Isolated from the Mars Exploration Rover during spacecraft assembly.</title>
        <authorList>
            <person name="Seuylemezian A."/>
            <person name="Vaishampayan P."/>
        </authorList>
    </citation>
    <scope>NUCLEOTIDE SEQUENCE [LARGE SCALE GENOMIC DNA]</scope>
    <source>
        <strain evidence="3 4">MER 54</strain>
    </source>
</reference>
<proteinExistence type="predicted"/>
<evidence type="ECO:0000313" key="3">
    <source>
        <dbReference type="EMBL" id="RTE05480.1"/>
    </source>
</evidence>
<feature type="transmembrane region" description="Helical" evidence="2">
    <location>
        <begin position="6"/>
        <end position="25"/>
    </location>
</feature>
<dbReference type="AlphaFoldDB" id="A0A430J7C4"/>